<keyword evidence="3" id="KW-1003">Cell membrane</keyword>
<dbReference type="Pfam" id="PF21760">
    <property type="entry name" value="SecD_1st"/>
    <property type="match status" value="1"/>
</dbReference>
<reference evidence="13" key="1">
    <citation type="submission" date="2009-10" db="EMBL/GenBank/DDBJ databases">
        <title>Diversity of trophic interactions inside an arsenic-rich microbial ecosystem.</title>
        <authorList>
            <person name="Bertin P.N."/>
            <person name="Heinrich-Salmeron A."/>
            <person name="Pelletier E."/>
            <person name="Goulhen-Chollet F."/>
            <person name="Arsene-Ploetze F."/>
            <person name="Gallien S."/>
            <person name="Calteau A."/>
            <person name="Vallenet D."/>
            <person name="Casiot C."/>
            <person name="Chane-Woon-Ming B."/>
            <person name="Giloteaux L."/>
            <person name="Barakat M."/>
            <person name="Bonnefoy V."/>
            <person name="Bruneel O."/>
            <person name="Chandler M."/>
            <person name="Cleiss J."/>
            <person name="Duran R."/>
            <person name="Elbaz-Poulichet F."/>
            <person name="Fonknechten N."/>
            <person name="Lauga B."/>
            <person name="Mornico D."/>
            <person name="Ortet P."/>
            <person name="Schaeffer C."/>
            <person name="Siguier P."/>
            <person name="Alexander Thil Smith A."/>
            <person name="Van Dorsselaer A."/>
            <person name="Weissenbach J."/>
            <person name="Medigue C."/>
            <person name="Le Paslier D."/>
        </authorList>
    </citation>
    <scope>NUCLEOTIDE SEQUENCE</scope>
</reference>
<dbReference type="InterPro" id="IPR005791">
    <property type="entry name" value="SecD"/>
</dbReference>
<sequence>MNWNTWKTPLKALVVLATILLSLRLVLPIQKSIHLGLDLQGGYRLLLQLYPTAEVPQITSQVQAETIDVIDRRINGLGVTEPTITKVGSDRILVELPDVKDPAQAERLLKQVAVLEYKIVPEQVVAQAEGALAACNADPKNTKACQYVAQGAYAASGPVVYSGKDLKGAQAGYDTAGRPNIDFQTKDPAKFGRLTTKAIGKPLGIFLDHHYLSAPVIQSPIFGSGQITGSFTEKQTITLANELNAGALPVTTKIVEKEGIGPTLGKIDLVKSLWASLLGLGLVLIFMAVVYRIPGLLADLALAIYVLVMLAILAISQASLTLPGIAGFVLSIGMAVDANVLIFERLKEELWAGKSMRAAVRVGFQRAFSAVFDSHFTTIVGAGVLFMLGTGTVKGFAFTLFWGTVVSLATAVFVTRFFVDLLVEYDVLTAPEFFGVRKADLGVFSRTEG</sequence>
<feature type="transmembrane region" description="Helical" evidence="9">
    <location>
        <begin position="273"/>
        <end position="293"/>
    </location>
</feature>
<evidence type="ECO:0000256" key="4">
    <source>
        <dbReference type="ARBA" id="ARBA00022692"/>
    </source>
</evidence>
<dbReference type="FunFam" id="1.20.1640.10:FF:000004">
    <property type="entry name" value="Protein translocase subunit SecD"/>
    <property type="match status" value="1"/>
</dbReference>
<evidence type="ECO:0000313" key="13">
    <source>
        <dbReference type="EMBL" id="CBH75948.1"/>
    </source>
</evidence>
<feature type="transmembrane region" description="Helical" evidence="9">
    <location>
        <begin position="400"/>
        <end position="419"/>
    </location>
</feature>
<protein>
    <submittedName>
        <fullName evidence="13">Protein-export membrane protein secD</fullName>
    </submittedName>
</protein>
<dbReference type="EMBL" id="CABL01000017">
    <property type="protein sequence ID" value="CBH75948.1"/>
    <property type="molecule type" value="Genomic_DNA"/>
</dbReference>
<dbReference type="Gene3D" id="3.30.70.3400">
    <property type="match status" value="1"/>
</dbReference>
<dbReference type="NCBIfam" id="TIGR01129">
    <property type="entry name" value="secD"/>
    <property type="match status" value="1"/>
</dbReference>
<dbReference type="InterPro" id="IPR048634">
    <property type="entry name" value="SecD_SecF_C"/>
</dbReference>
<dbReference type="GO" id="GO:0005886">
    <property type="term" value="C:plasma membrane"/>
    <property type="evidence" value="ECO:0007669"/>
    <property type="project" value="UniProtKB-SubCell"/>
</dbReference>
<evidence type="ECO:0000259" key="11">
    <source>
        <dbReference type="Pfam" id="PF21760"/>
    </source>
</evidence>
<gene>
    <name evidence="13" type="primary">secD</name>
    <name evidence="13" type="ORF">CARN1_1115</name>
</gene>
<feature type="domain" description="Protein export membrane protein SecD/SecF C-terminal" evidence="10">
    <location>
        <begin position="252"/>
        <end position="418"/>
    </location>
</feature>
<feature type="domain" description="SecDF P1 head subdomain" evidence="12">
    <location>
        <begin position="155"/>
        <end position="250"/>
    </location>
</feature>
<evidence type="ECO:0000256" key="3">
    <source>
        <dbReference type="ARBA" id="ARBA00022475"/>
    </source>
</evidence>
<evidence type="ECO:0000256" key="6">
    <source>
        <dbReference type="ARBA" id="ARBA00022989"/>
    </source>
</evidence>
<dbReference type="AlphaFoldDB" id="E6PHL0"/>
<dbReference type="PANTHER" id="PTHR30081:SF1">
    <property type="entry name" value="PROTEIN TRANSLOCASE SUBUNIT SECD"/>
    <property type="match status" value="1"/>
</dbReference>
<dbReference type="InterPro" id="IPR055344">
    <property type="entry name" value="SecD_SecF_C_bact"/>
</dbReference>
<keyword evidence="8 9" id="KW-0472">Membrane</keyword>
<keyword evidence="7" id="KW-0811">Translocation</keyword>
<evidence type="ECO:0000259" key="10">
    <source>
        <dbReference type="Pfam" id="PF02355"/>
    </source>
</evidence>
<comment type="subcellular location">
    <subcellularLocation>
        <location evidence="1">Cell membrane</location>
        <topology evidence="1">Multi-pass membrane protein</topology>
    </subcellularLocation>
</comment>
<keyword evidence="2" id="KW-0813">Transport</keyword>
<dbReference type="Pfam" id="PF02355">
    <property type="entry name" value="SecD_SecF_C"/>
    <property type="match status" value="1"/>
</dbReference>
<dbReference type="GO" id="GO:0006886">
    <property type="term" value="P:intracellular protein transport"/>
    <property type="evidence" value="ECO:0007669"/>
    <property type="project" value="InterPro"/>
</dbReference>
<accession>E6PHL0</accession>
<evidence type="ECO:0000259" key="12">
    <source>
        <dbReference type="Pfam" id="PF22599"/>
    </source>
</evidence>
<dbReference type="InterPro" id="IPR048631">
    <property type="entry name" value="SecD_1st"/>
</dbReference>
<dbReference type="InterPro" id="IPR054384">
    <property type="entry name" value="SecDF_P1_head"/>
</dbReference>
<organism evidence="13">
    <name type="scientific">mine drainage metagenome</name>
    <dbReference type="NCBI Taxonomy" id="410659"/>
    <lineage>
        <taxon>unclassified sequences</taxon>
        <taxon>metagenomes</taxon>
        <taxon>ecological metagenomes</taxon>
    </lineage>
</organism>
<keyword evidence="5" id="KW-0653">Protein transport</keyword>
<feature type="transmembrane region" description="Helical" evidence="9">
    <location>
        <begin position="367"/>
        <end position="388"/>
    </location>
</feature>
<dbReference type="GO" id="GO:0015450">
    <property type="term" value="F:protein-transporting ATPase activity"/>
    <property type="evidence" value="ECO:0007669"/>
    <property type="project" value="InterPro"/>
</dbReference>
<evidence type="ECO:0000256" key="7">
    <source>
        <dbReference type="ARBA" id="ARBA00023010"/>
    </source>
</evidence>
<evidence type="ECO:0000256" key="8">
    <source>
        <dbReference type="ARBA" id="ARBA00023136"/>
    </source>
</evidence>
<dbReference type="SUPFAM" id="SSF82866">
    <property type="entry name" value="Multidrug efflux transporter AcrB transmembrane domain"/>
    <property type="match status" value="1"/>
</dbReference>
<evidence type="ECO:0000256" key="2">
    <source>
        <dbReference type="ARBA" id="ARBA00022448"/>
    </source>
</evidence>
<evidence type="ECO:0000256" key="1">
    <source>
        <dbReference type="ARBA" id="ARBA00004651"/>
    </source>
</evidence>
<keyword evidence="6 9" id="KW-1133">Transmembrane helix</keyword>
<feature type="domain" description="Protein translocase subunit SecDF P1" evidence="11">
    <location>
        <begin position="65"/>
        <end position="120"/>
    </location>
</feature>
<dbReference type="PANTHER" id="PTHR30081">
    <property type="entry name" value="PROTEIN-EXPORT MEMBRANE PROTEIN SEC"/>
    <property type="match status" value="1"/>
</dbReference>
<dbReference type="NCBIfam" id="TIGR00916">
    <property type="entry name" value="2A0604s01"/>
    <property type="match status" value="1"/>
</dbReference>
<dbReference type="Gene3D" id="1.20.1640.10">
    <property type="entry name" value="Multidrug efflux transporter AcrB transmembrane domain"/>
    <property type="match status" value="1"/>
</dbReference>
<dbReference type="HAMAP" id="MF_01463_B">
    <property type="entry name" value="SecD_B"/>
    <property type="match status" value="1"/>
</dbReference>
<evidence type="ECO:0000256" key="9">
    <source>
        <dbReference type="SAM" id="Phobius"/>
    </source>
</evidence>
<proteinExistence type="inferred from homology"/>
<comment type="caution">
    <text evidence="13">The sequence shown here is derived from an EMBL/GenBank/DDBJ whole genome shotgun (WGS) entry which is preliminary data.</text>
</comment>
<dbReference type="Pfam" id="PF22599">
    <property type="entry name" value="SecDF_P1_head"/>
    <property type="match status" value="1"/>
</dbReference>
<dbReference type="InterPro" id="IPR022813">
    <property type="entry name" value="SecD/SecF_arch_bac"/>
</dbReference>
<dbReference type="Gene3D" id="3.30.1360.200">
    <property type="match status" value="1"/>
</dbReference>
<feature type="transmembrane region" description="Helical" evidence="9">
    <location>
        <begin position="325"/>
        <end position="346"/>
    </location>
</feature>
<feature type="transmembrane region" description="Helical" evidence="9">
    <location>
        <begin position="300"/>
        <end position="319"/>
    </location>
</feature>
<evidence type="ECO:0000256" key="5">
    <source>
        <dbReference type="ARBA" id="ARBA00022927"/>
    </source>
</evidence>
<name>E6PHL0_9ZZZZ</name>
<keyword evidence="4 9" id="KW-0812">Transmembrane</keyword>